<dbReference type="Gene3D" id="3.40.50.1000">
    <property type="entry name" value="HAD superfamily/HAD-like"/>
    <property type="match status" value="2"/>
</dbReference>
<evidence type="ECO:0000256" key="4">
    <source>
        <dbReference type="ARBA" id="ARBA00022553"/>
    </source>
</evidence>
<dbReference type="InterPro" id="IPR023299">
    <property type="entry name" value="ATPase_P-typ_cyto_dom_N"/>
</dbReference>
<feature type="transmembrane region" description="Helical" evidence="12">
    <location>
        <begin position="89"/>
        <end position="105"/>
    </location>
</feature>
<keyword evidence="11 12" id="KW-0472">Membrane</keyword>
<keyword evidence="15" id="KW-1185">Reference proteome</keyword>
<dbReference type="InterPro" id="IPR059000">
    <property type="entry name" value="ATPase_P-type_domA"/>
</dbReference>
<dbReference type="InterPro" id="IPR004014">
    <property type="entry name" value="ATPase_P-typ_cation-transptr_N"/>
</dbReference>
<keyword evidence="6" id="KW-0547">Nucleotide-binding</keyword>
<dbReference type="Gene3D" id="1.20.1110.10">
    <property type="entry name" value="Calcium-transporting ATPase, transmembrane domain"/>
    <property type="match status" value="4"/>
</dbReference>
<evidence type="ECO:0000256" key="2">
    <source>
        <dbReference type="ARBA" id="ARBA00005675"/>
    </source>
</evidence>
<protein>
    <submittedName>
        <fullName evidence="14">ATPase, E1-E2 type</fullName>
    </submittedName>
</protein>
<dbReference type="PROSITE" id="PS00154">
    <property type="entry name" value="ATPASE_E1_E2"/>
    <property type="match status" value="1"/>
</dbReference>
<dbReference type="GO" id="GO:0019829">
    <property type="term" value="F:ATPase-coupled monoatomic cation transmembrane transporter activity"/>
    <property type="evidence" value="ECO:0007669"/>
    <property type="project" value="TreeGrafter"/>
</dbReference>
<dbReference type="InterPro" id="IPR018303">
    <property type="entry name" value="ATPase_P-typ_P_site"/>
</dbReference>
<dbReference type="InterPro" id="IPR008250">
    <property type="entry name" value="ATPase_P-typ_transduc_dom_A_sf"/>
</dbReference>
<dbReference type="InterPro" id="IPR036412">
    <property type="entry name" value="HAD-like_sf"/>
</dbReference>
<feature type="transmembrane region" description="Helical" evidence="12">
    <location>
        <begin position="857"/>
        <end position="876"/>
    </location>
</feature>
<reference evidence="14 15" key="1">
    <citation type="journal article" date="2014" name="Int. J. Syst. Evol. Microbiol.">
        <title>Celeribacter indicus sp. nov., a polycyclic aromatic hydrocarbon-degrading bacterium from deep-sea sediment and reclassification of Huaishuia halophila as Celeribacter halophilus comb. nov.</title>
        <authorList>
            <person name="Lai Q."/>
            <person name="Cao J."/>
            <person name="Yuan J."/>
            <person name="Li F."/>
            <person name="Shao Z."/>
        </authorList>
    </citation>
    <scope>NUCLEOTIDE SEQUENCE [LARGE SCALE GENOMIC DNA]</scope>
    <source>
        <strain evidence="14">P73</strain>
    </source>
</reference>
<feature type="transmembrane region" description="Helical" evidence="12">
    <location>
        <begin position="926"/>
        <end position="946"/>
    </location>
</feature>
<dbReference type="STRING" id="1208324.P73_2039"/>
<evidence type="ECO:0000313" key="14">
    <source>
        <dbReference type="EMBL" id="AJE46754.1"/>
    </source>
</evidence>
<dbReference type="GO" id="GO:1902600">
    <property type="term" value="P:proton transmembrane transport"/>
    <property type="evidence" value="ECO:0007669"/>
    <property type="project" value="TreeGrafter"/>
</dbReference>
<evidence type="ECO:0000256" key="5">
    <source>
        <dbReference type="ARBA" id="ARBA00022692"/>
    </source>
</evidence>
<dbReference type="PANTHER" id="PTHR43294:SF21">
    <property type="entry name" value="CATION TRANSPORTING ATPASE"/>
    <property type="match status" value="1"/>
</dbReference>
<name>A0A0B5DUQ2_9RHOB</name>
<dbReference type="NCBIfam" id="TIGR01494">
    <property type="entry name" value="ATPase_P-type"/>
    <property type="match status" value="2"/>
</dbReference>
<dbReference type="AlphaFoldDB" id="A0A0B5DUQ2"/>
<feature type="transmembrane region" description="Helical" evidence="12">
    <location>
        <begin position="966"/>
        <end position="984"/>
    </location>
</feature>
<feature type="transmembrane region" description="Helical" evidence="12">
    <location>
        <begin position="249"/>
        <end position="270"/>
    </location>
</feature>
<dbReference type="GO" id="GO:0016887">
    <property type="term" value="F:ATP hydrolysis activity"/>
    <property type="evidence" value="ECO:0007669"/>
    <property type="project" value="InterPro"/>
</dbReference>
<dbReference type="Pfam" id="PF00689">
    <property type="entry name" value="Cation_ATPase_C"/>
    <property type="match status" value="1"/>
</dbReference>
<keyword evidence="7" id="KW-0067">ATP-binding</keyword>
<feature type="transmembrane region" description="Helical" evidence="12">
    <location>
        <begin position="996"/>
        <end position="1015"/>
    </location>
</feature>
<proteinExistence type="inferred from homology"/>
<feature type="transmembrane region" description="Helical" evidence="12">
    <location>
        <begin position="832"/>
        <end position="851"/>
    </location>
</feature>
<dbReference type="KEGG" id="cid:P73_2039"/>
<comment type="similarity">
    <text evidence="2">Belongs to the cation transport ATPase (P-type) (TC 3.A.3) family. Type IIA subfamily.</text>
</comment>
<evidence type="ECO:0000256" key="12">
    <source>
        <dbReference type="SAM" id="Phobius"/>
    </source>
</evidence>
<evidence type="ECO:0000256" key="1">
    <source>
        <dbReference type="ARBA" id="ARBA00004651"/>
    </source>
</evidence>
<evidence type="ECO:0000256" key="10">
    <source>
        <dbReference type="ARBA" id="ARBA00022989"/>
    </source>
</evidence>
<dbReference type="SMART" id="SM00831">
    <property type="entry name" value="Cation_ATPase_N"/>
    <property type="match status" value="1"/>
</dbReference>
<feature type="transmembrane region" description="Helical" evidence="12">
    <location>
        <begin position="65"/>
        <end position="83"/>
    </location>
</feature>
<feature type="transmembrane region" description="Helical" evidence="12">
    <location>
        <begin position="897"/>
        <end position="920"/>
    </location>
</feature>
<dbReference type="SUPFAM" id="SSF81665">
    <property type="entry name" value="Calcium ATPase, transmembrane domain M"/>
    <property type="match status" value="1"/>
</dbReference>
<feature type="transmembrane region" description="Helical" evidence="12">
    <location>
        <begin position="282"/>
        <end position="311"/>
    </location>
</feature>
<dbReference type="FunFam" id="3.40.50.1000:FF:000001">
    <property type="entry name" value="Phospholipid-transporting ATPase IC"/>
    <property type="match status" value="1"/>
</dbReference>
<dbReference type="SUPFAM" id="SSF81653">
    <property type="entry name" value="Calcium ATPase, transduction domain A"/>
    <property type="match status" value="1"/>
</dbReference>
<keyword evidence="9" id="KW-1278">Translocase</keyword>
<gene>
    <name evidence="14" type="ORF">P73_2039</name>
</gene>
<evidence type="ECO:0000313" key="15">
    <source>
        <dbReference type="Proteomes" id="UP000031521"/>
    </source>
</evidence>
<keyword evidence="5 12" id="KW-0812">Transmembrane</keyword>
<dbReference type="GO" id="GO:0005524">
    <property type="term" value="F:ATP binding"/>
    <property type="evidence" value="ECO:0007669"/>
    <property type="project" value="UniProtKB-KW"/>
</dbReference>
<dbReference type="PANTHER" id="PTHR43294">
    <property type="entry name" value="SODIUM/POTASSIUM-TRANSPORTING ATPASE SUBUNIT ALPHA"/>
    <property type="match status" value="1"/>
</dbReference>
<sequence>MIGMNDTPDPHAFHAASAQDVLDRLATRETGLGAEEAARRLAEHGPNRLPEPPARSPLLRFLSHFHNVLIYVLIGSAAVTAALQHWVDTGVILAVVLVNAVIGYVQEGRAEQAMEAIRGMLAPRSAVLRDGARISVDAADLVPGDVVLVEAGDRVPADLRLIEARGLKAEEAILTGESVPVDKTIAPVSGDAVLGERGSMLFSGTLIAAGAGRGVVVATGAATEIGHISGMLSRVETLTTPLVAQMDRFARWLTVFILIVAASLLAYGYFVDHVAFADFFMAVVGLSVAAIPEGLPAVLTITLAVGVQAMARRNAIVRRLPAIETLGSVSVICSDKTGTLTRNEMMAATLVSDGHVYSVAGDGYAPEGAVRWREDEVAPQDHAVLADFARVAALCNDAALHGAADGWVVEGDPMEGALMALAGKLTGDGAAPFRDWTRVDAIPFDAAHRYMATLHRDGEGNARIDVKGAPEAVLALCAGQRSAEGGTEPLDPAHWQDKVEDLAGEGQRVIAVATRAVPRGQAGLDGADLEGQLTLIGLVGLIDPPRPEAVAAVAECHAAGIRVKMITGDHAATARAIAAMIGLQNHDRVLTGADLEAMDDAALADLVVETDIFARTSPAHKLRLVEDLAGEGQRVIAVATRAVPRGQAGLDGADLEGQLTLIGLVGLIDPPRPEAVAAVAECHAAGIRVKMITGDHAATARAIAAMIGLQNHDRVLTGADLEAMDDAALADLVVETDIFARTSPAHKLRLVAALQARGLTVAMTGDGVNDAPALKRADAGIAMGLKGSSAAKEAAELVLADDNFASIVAAVREGRTVYDNIKKVISWTLPTNAGEALTIIVALFAGMALPITAVQILWVNLITAVTLGLALAFEPSEPGTMARPPRPRSEPLLTGGLVWHIVLVSSLFLLAVFGMYFYAIDRDYPAALAQSIAMNTLVVLEIFHLFFIRNIHGASLTWAAAKGTRIVWACVIAVTAAQFAITYLPPLQAVFGTQAVPLFDGLIIVAVGAVFFALIEAEKQMRLAFRWASATPAG</sequence>
<dbReference type="SUPFAM" id="SSF81660">
    <property type="entry name" value="Metal cation-transporting ATPase, ATP-binding domain N"/>
    <property type="match status" value="1"/>
</dbReference>
<evidence type="ECO:0000256" key="7">
    <source>
        <dbReference type="ARBA" id="ARBA00022840"/>
    </source>
</evidence>
<keyword evidence="3" id="KW-1003">Cell membrane</keyword>
<dbReference type="EMBL" id="CP004393">
    <property type="protein sequence ID" value="AJE46754.1"/>
    <property type="molecule type" value="Genomic_DNA"/>
</dbReference>
<evidence type="ECO:0000256" key="3">
    <source>
        <dbReference type="ARBA" id="ARBA00022475"/>
    </source>
</evidence>
<dbReference type="PRINTS" id="PR00119">
    <property type="entry name" value="CATATPASE"/>
</dbReference>
<evidence type="ECO:0000256" key="6">
    <source>
        <dbReference type="ARBA" id="ARBA00022741"/>
    </source>
</evidence>
<evidence type="ECO:0000256" key="8">
    <source>
        <dbReference type="ARBA" id="ARBA00022842"/>
    </source>
</evidence>
<dbReference type="InterPro" id="IPR023214">
    <property type="entry name" value="HAD_sf"/>
</dbReference>
<keyword evidence="10 12" id="KW-1133">Transmembrane helix</keyword>
<evidence type="ECO:0000256" key="9">
    <source>
        <dbReference type="ARBA" id="ARBA00022967"/>
    </source>
</evidence>
<dbReference type="Pfam" id="PF13246">
    <property type="entry name" value="Cation_ATPase"/>
    <property type="match status" value="1"/>
</dbReference>
<comment type="subcellular location">
    <subcellularLocation>
        <location evidence="1">Cell membrane</location>
        <topology evidence="1">Multi-pass membrane protein</topology>
    </subcellularLocation>
</comment>
<feature type="domain" description="Cation-transporting P-type ATPase N-terminal" evidence="13">
    <location>
        <begin position="12"/>
        <end position="85"/>
    </location>
</feature>
<dbReference type="Gene3D" id="3.40.1110.10">
    <property type="entry name" value="Calcium-transporting ATPase, cytoplasmic domain N"/>
    <property type="match status" value="1"/>
</dbReference>
<dbReference type="Gene3D" id="2.70.150.10">
    <property type="entry name" value="Calcium-transporting ATPase, cytoplasmic transduction domain A"/>
    <property type="match status" value="1"/>
</dbReference>
<keyword evidence="4" id="KW-0597">Phosphoprotein</keyword>
<dbReference type="FunFam" id="2.70.150.10:FF:000160">
    <property type="entry name" value="Sarcoplasmic/endoplasmic reticulum calcium ATPase 1"/>
    <property type="match status" value="1"/>
</dbReference>
<dbReference type="SUPFAM" id="SSF56784">
    <property type="entry name" value="HAD-like"/>
    <property type="match status" value="2"/>
</dbReference>
<keyword evidence="8" id="KW-0460">Magnesium</keyword>
<dbReference type="FunFam" id="3.40.50.1000:FF:000028">
    <property type="entry name" value="Calcium-transporting P-type ATPase, putative"/>
    <property type="match status" value="1"/>
</dbReference>
<dbReference type="InterPro" id="IPR023298">
    <property type="entry name" value="ATPase_P-typ_TM_dom_sf"/>
</dbReference>
<accession>A0A0B5DUQ2</accession>
<dbReference type="InterPro" id="IPR001757">
    <property type="entry name" value="P_typ_ATPase"/>
</dbReference>
<organism evidence="14 15">
    <name type="scientific">Celeribacter indicus</name>
    <dbReference type="NCBI Taxonomy" id="1208324"/>
    <lineage>
        <taxon>Bacteria</taxon>
        <taxon>Pseudomonadati</taxon>
        <taxon>Pseudomonadota</taxon>
        <taxon>Alphaproteobacteria</taxon>
        <taxon>Rhodobacterales</taxon>
        <taxon>Roseobacteraceae</taxon>
        <taxon>Celeribacter</taxon>
    </lineage>
</organism>
<dbReference type="Pfam" id="PF00702">
    <property type="entry name" value="Hydrolase"/>
    <property type="match status" value="1"/>
</dbReference>
<dbReference type="Proteomes" id="UP000031521">
    <property type="component" value="Chromosome"/>
</dbReference>
<dbReference type="GO" id="GO:0015662">
    <property type="term" value="F:P-type ion transporter activity"/>
    <property type="evidence" value="ECO:0007669"/>
    <property type="project" value="UniProtKB-ARBA"/>
</dbReference>
<dbReference type="Pfam" id="PF00690">
    <property type="entry name" value="Cation_ATPase_N"/>
    <property type="match status" value="1"/>
</dbReference>
<dbReference type="InterPro" id="IPR050510">
    <property type="entry name" value="Cation_transp_ATPase_P-type"/>
</dbReference>
<dbReference type="PRINTS" id="PR00120">
    <property type="entry name" value="HATPASE"/>
</dbReference>
<dbReference type="HOGENOM" id="CLU_002360_3_3_5"/>
<dbReference type="GO" id="GO:0005886">
    <property type="term" value="C:plasma membrane"/>
    <property type="evidence" value="ECO:0007669"/>
    <property type="project" value="UniProtKB-SubCell"/>
</dbReference>
<evidence type="ECO:0000256" key="11">
    <source>
        <dbReference type="ARBA" id="ARBA00023136"/>
    </source>
</evidence>
<evidence type="ECO:0000259" key="13">
    <source>
        <dbReference type="SMART" id="SM00831"/>
    </source>
</evidence>
<dbReference type="InterPro" id="IPR006068">
    <property type="entry name" value="ATPase_P-typ_cation-transptr_C"/>
</dbReference>
<dbReference type="Pfam" id="PF00122">
    <property type="entry name" value="E1-E2_ATPase"/>
    <property type="match status" value="1"/>
</dbReference>